<feature type="chain" id="PRO_5022698509" description="SGNH hydrolase-type esterase domain-containing protein" evidence="1">
    <location>
        <begin position="32"/>
        <end position="252"/>
    </location>
</feature>
<dbReference type="InterPro" id="IPR036514">
    <property type="entry name" value="SGNH_hydro_sf"/>
</dbReference>
<evidence type="ECO:0000259" key="2">
    <source>
        <dbReference type="Pfam" id="PF13472"/>
    </source>
</evidence>
<dbReference type="Proteomes" id="UP000319908">
    <property type="component" value="Unassembled WGS sequence"/>
</dbReference>
<dbReference type="AlphaFoldDB" id="A0A5C6BEA6"/>
<name>A0A5C6BEA6_9BACT</name>
<feature type="signal peptide" evidence="1">
    <location>
        <begin position="1"/>
        <end position="31"/>
    </location>
</feature>
<organism evidence="3 4">
    <name type="scientific">Allorhodopirellula heiligendammensis</name>
    <dbReference type="NCBI Taxonomy" id="2714739"/>
    <lineage>
        <taxon>Bacteria</taxon>
        <taxon>Pseudomonadati</taxon>
        <taxon>Planctomycetota</taxon>
        <taxon>Planctomycetia</taxon>
        <taxon>Pirellulales</taxon>
        <taxon>Pirellulaceae</taxon>
        <taxon>Allorhodopirellula</taxon>
    </lineage>
</organism>
<evidence type="ECO:0000313" key="3">
    <source>
        <dbReference type="EMBL" id="TWU09811.1"/>
    </source>
</evidence>
<dbReference type="Gene3D" id="3.40.50.1110">
    <property type="entry name" value="SGNH hydrolase"/>
    <property type="match status" value="1"/>
</dbReference>
<dbReference type="Pfam" id="PF13472">
    <property type="entry name" value="Lipase_GDSL_2"/>
    <property type="match status" value="1"/>
</dbReference>
<reference evidence="3 4" key="1">
    <citation type="journal article" date="2020" name="Antonie Van Leeuwenhoek">
        <title>Rhodopirellula heiligendammensis sp. nov., Rhodopirellula pilleata sp. nov., and Rhodopirellula solitaria sp. nov. isolated from natural or artificial marine surfaces in Northern Germany and California, USA, and emended description of the genus Rhodopirellula.</title>
        <authorList>
            <person name="Kallscheuer N."/>
            <person name="Wiegand S."/>
            <person name="Jogler M."/>
            <person name="Boedeker C."/>
            <person name="Peeters S.H."/>
            <person name="Rast P."/>
            <person name="Heuer A."/>
            <person name="Jetten M.S.M."/>
            <person name="Rohde M."/>
            <person name="Jogler C."/>
        </authorList>
    </citation>
    <scope>NUCLEOTIDE SEQUENCE [LARGE SCALE GENOMIC DNA]</scope>
    <source>
        <strain evidence="3 4">Poly21</strain>
    </source>
</reference>
<keyword evidence="4" id="KW-1185">Reference proteome</keyword>
<sequence>MPPSVPTRNLHMKFVMTLVFISVAACVTGYAADPPVGEPKIGSLSVGKVLYLGNSITLHGPAPKIGWTGNWGMAASAAKNDYVHLLTADIAQASGRQPQIMVRNMARFEREYGTFKIEEEFKDELDFEADLVIVAIGENVTTPATDEAKAAFANAFAQLIATIQQHGDPEIFARSSFWPNSTKDDIMRQVTAEAGATFIDISELGDDKSNQASAEQPFEHAGVAAHPGDKGMQAIATAIYAAIQEQAGVTGK</sequence>
<dbReference type="InterPro" id="IPR013830">
    <property type="entry name" value="SGNH_hydro"/>
</dbReference>
<dbReference type="SUPFAM" id="SSF52266">
    <property type="entry name" value="SGNH hydrolase"/>
    <property type="match status" value="1"/>
</dbReference>
<comment type="caution">
    <text evidence="3">The sequence shown here is derived from an EMBL/GenBank/DDBJ whole genome shotgun (WGS) entry which is preliminary data.</text>
</comment>
<dbReference type="EMBL" id="SJPU01000007">
    <property type="protein sequence ID" value="TWU09811.1"/>
    <property type="molecule type" value="Genomic_DNA"/>
</dbReference>
<feature type="domain" description="SGNH hydrolase-type esterase" evidence="2">
    <location>
        <begin position="52"/>
        <end position="234"/>
    </location>
</feature>
<keyword evidence="1" id="KW-0732">Signal</keyword>
<proteinExistence type="predicted"/>
<dbReference type="GO" id="GO:0016788">
    <property type="term" value="F:hydrolase activity, acting on ester bonds"/>
    <property type="evidence" value="ECO:0007669"/>
    <property type="project" value="UniProtKB-ARBA"/>
</dbReference>
<gene>
    <name evidence="3" type="ORF">Poly21_54770</name>
</gene>
<protein>
    <recommendedName>
        <fullName evidence="2">SGNH hydrolase-type esterase domain-containing protein</fullName>
    </recommendedName>
</protein>
<evidence type="ECO:0000256" key="1">
    <source>
        <dbReference type="SAM" id="SignalP"/>
    </source>
</evidence>
<accession>A0A5C6BEA6</accession>
<evidence type="ECO:0000313" key="4">
    <source>
        <dbReference type="Proteomes" id="UP000319908"/>
    </source>
</evidence>